<dbReference type="GO" id="GO:0005509">
    <property type="term" value="F:calcium ion binding"/>
    <property type="evidence" value="ECO:0007669"/>
    <property type="project" value="InterPro"/>
</dbReference>
<dbReference type="PROSITE" id="PS51257">
    <property type="entry name" value="PROKAR_LIPOPROTEIN"/>
    <property type="match status" value="1"/>
</dbReference>
<dbReference type="GO" id="GO:0016020">
    <property type="term" value="C:membrane"/>
    <property type="evidence" value="ECO:0007669"/>
    <property type="project" value="InterPro"/>
</dbReference>
<organism evidence="2 3">
    <name type="scientific">Bizionia arctica</name>
    <dbReference type="NCBI Taxonomy" id="1495645"/>
    <lineage>
        <taxon>Bacteria</taxon>
        <taxon>Pseudomonadati</taxon>
        <taxon>Bacteroidota</taxon>
        <taxon>Flavobacteriia</taxon>
        <taxon>Flavobacteriales</taxon>
        <taxon>Flavobacteriaceae</taxon>
        <taxon>Bizionia</taxon>
    </lineage>
</organism>
<proteinExistence type="predicted"/>
<name>A0A917LJM1_9FLAO</name>
<accession>A0A917LJM1</accession>
<dbReference type="CDD" id="cd11304">
    <property type="entry name" value="Cadherin_repeat"/>
    <property type="match status" value="1"/>
</dbReference>
<keyword evidence="3" id="KW-1185">Reference proteome</keyword>
<sequence>MKTIFKISKHLVLILLLAVFSCSSDDDSSPNPGEDNGINAVNFTKDFDENPVPGASIGAIQAASDNTLNFSITSQTPSGAMSINTTTGELKVSNAAVFDFETYPVIIATISIITSNGTTSVTATVNLNDLDDIASLLTTSEADYLAATNGDWIIITAAEYNALATKLNEVSKAGTTDAAYNPGTPISISNSTEWTVANVTTANLANNSYVFALKYHAKSVINNSTTKVKVSSTSYSDGYTDLGNTLPTHSGTEEDLYFVLKGSNTMTTDIGYLAFYKPSGSVIGLVETPENEGDVYLKFDDAYSGLTLLHENRKVLYQGLSSTQKQW</sequence>
<dbReference type="EMBL" id="BMFQ01000001">
    <property type="protein sequence ID" value="GGG32280.1"/>
    <property type="molecule type" value="Genomic_DNA"/>
</dbReference>
<dbReference type="AlphaFoldDB" id="A0A917LJM1"/>
<dbReference type="InterPro" id="IPR015919">
    <property type="entry name" value="Cadherin-like_sf"/>
</dbReference>
<dbReference type="Proteomes" id="UP000625976">
    <property type="component" value="Unassembled WGS sequence"/>
</dbReference>
<evidence type="ECO:0000256" key="1">
    <source>
        <dbReference type="SAM" id="SignalP"/>
    </source>
</evidence>
<protein>
    <recommendedName>
        <fullName evidence="4">Cadherin repeat domain-containing protein</fullName>
    </recommendedName>
</protein>
<reference evidence="2" key="2">
    <citation type="submission" date="2020-09" db="EMBL/GenBank/DDBJ databases">
        <authorList>
            <person name="Sun Q."/>
            <person name="Zhou Y."/>
        </authorList>
    </citation>
    <scope>NUCLEOTIDE SEQUENCE</scope>
    <source>
        <strain evidence="2">CGMCC 1.12751</strain>
    </source>
</reference>
<feature type="chain" id="PRO_5037932245" description="Cadherin repeat domain-containing protein" evidence="1">
    <location>
        <begin position="25"/>
        <end position="327"/>
    </location>
</feature>
<keyword evidence="1" id="KW-0732">Signal</keyword>
<evidence type="ECO:0008006" key="4">
    <source>
        <dbReference type="Google" id="ProtNLM"/>
    </source>
</evidence>
<comment type="caution">
    <text evidence="2">The sequence shown here is derived from an EMBL/GenBank/DDBJ whole genome shotgun (WGS) entry which is preliminary data.</text>
</comment>
<evidence type="ECO:0000313" key="2">
    <source>
        <dbReference type="EMBL" id="GGG32280.1"/>
    </source>
</evidence>
<feature type="signal peptide" evidence="1">
    <location>
        <begin position="1"/>
        <end position="24"/>
    </location>
</feature>
<reference evidence="2" key="1">
    <citation type="journal article" date="2014" name="Int. J. Syst. Evol. Microbiol.">
        <title>Complete genome sequence of Corynebacterium casei LMG S-19264T (=DSM 44701T), isolated from a smear-ripened cheese.</title>
        <authorList>
            <consortium name="US DOE Joint Genome Institute (JGI-PGF)"/>
            <person name="Walter F."/>
            <person name="Albersmeier A."/>
            <person name="Kalinowski J."/>
            <person name="Ruckert C."/>
        </authorList>
    </citation>
    <scope>NUCLEOTIDE SEQUENCE</scope>
    <source>
        <strain evidence="2">CGMCC 1.12751</strain>
    </source>
</reference>
<dbReference type="RefSeq" id="WP_188460630.1">
    <property type="nucleotide sequence ID" value="NZ_BMFQ01000001.1"/>
</dbReference>
<dbReference type="Gene3D" id="2.60.40.60">
    <property type="entry name" value="Cadherins"/>
    <property type="match status" value="1"/>
</dbReference>
<dbReference type="SUPFAM" id="SSF49313">
    <property type="entry name" value="Cadherin-like"/>
    <property type="match status" value="1"/>
</dbReference>
<gene>
    <name evidence="2" type="ORF">GCM10010976_00100</name>
</gene>
<evidence type="ECO:0000313" key="3">
    <source>
        <dbReference type="Proteomes" id="UP000625976"/>
    </source>
</evidence>